<dbReference type="GO" id="GO:0008270">
    <property type="term" value="F:zinc ion binding"/>
    <property type="evidence" value="ECO:0007669"/>
    <property type="project" value="UniProtKB-UniRule"/>
</dbReference>
<feature type="binding site" evidence="10">
    <location>
        <position position="899"/>
    </location>
    <ligand>
        <name>Zn(2+)</name>
        <dbReference type="ChEBI" id="CHEBI:29105"/>
    </ligand>
</feature>
<dbReference type="SUPFAM" id="SSF50677">
    <property type="entry name" value="ValRS/IleRS/LeuRS editing domain"/>
    <property type="match status" value="1"/>
</dbReference>
<feature type="domain" description="Aminoacyl-tRNA synthetase class Ia" evidence="11">
    <location>
        <begin position="27"/>
        <end position="641"/>
    </location>
</feature>
<gene>
    <name evidence="10" type="primary">ileS</name>
    <name evidence="14" type="ORF">CVT63_03730</name>
</gene>
<feature type="binding site" evidence="10">
    <location>
        <position position="606"/>
    </location>
    <ligand>
        <name>ATP</name>
        <dbReference type="ChEBI" id="CHEBI:30616"/>
    </ligand>
</feature>
<dbReference type="NCBIfam" id="TIGR00392">
    <property type="entry name" value="ileS"/>
    <property type="match status" value="1"/>
</dbReference>
<keyword evidence="4 10" id="KW-0547">Nucleotide-binding</keyword>
<dbReference type="AlphaFoldDB" id="A0A2N3G698"/>
<evidence type="ECO:0000256" key="10">
    <source>
        <dbReference type="HAMAP-Rule" id="MF_02002"/>
    </source>
</evidence>
<dbReference type="InterPro" id="IPR002301">
    <property type="entry name" value="Ile-tRNA-ligase"/>
</dbReference>
<dbReference type="InterPro" id="IPR001412">
    <property type="entry name" value="aa-tRNA-synth_I_CS"/>
</dbReference>
<dbReference type="CDD" id="cd00818">
    <property type="entry name" value="IleRS_core"/>
    <property type="match status" value="1"/>
</dbReference>
<keyword evidence="3 10" id="KW-0436">Ligase</keyword>
<evidence type="ECO:0000256" key="6">
    <source>
        <dbReference type="ARBA" id="ARBA00022917"/>
    </source>
</evidence>
<dbReference type="GO" id="GO:0005524">
    <property type="term" value="F:ATP binding"/>
    <property type="evidence" value="ECO:0007669"/>
    <property type="project" value="UniProtKB-UniRule"/>
</dbReference>
<dbReference type="GO" id="GO:0005829">
    <property type="term" value="C:cytosol"/>
    <property type="evidence" value="ECO:0007669"/>
    <property type="project" value="TreeGrafter"/>
</dbReference>
<dbReference type="Gene3D" id="3.40.50.620">
    <property type="entry name" value="HUPs"/>
    <property type="match status" value="2"/>
</dbReference>
<dbReference type="Pfam" id="PF06827">
    <property type="entry name" value="zf-FPG_IleRS"/>
    <property type="match status" value="1"/>
</dbReference>
<dbReference type="GO" id="GO:0004822">
    <property type="term" value="F:isoleucine-tRNA ligase activity"/>
    <property type="evidence" value="ECO:0007669"/>
    <property type="project" value="UniProtKB-UniRule"/>
</dbReference>
<accession>A0A2N3G698</accession>
<dbReference type="PROSITE" id="PS00178">
    <property type="entry name" value="AA_TRNA_LIGASE_I"/>
    <property type="match status" value="1"/>
</dbReference>
<evidence type="ECO:0000259" key="12">
    <source>
        <dbReference type="Pfam" id="PF06827"/>
    </source>
</evidence>
<feature type="binding site" evidence="10">
    <location>
        <position position="902"/>
    </location>
    <ligand>
        <name>Zn(2+)</name>
        <dbReference type="ChEBI" id="CHEBI:29105"/>
    </ligand>
</feature>
<comment type="subunit">
    <text evidence="10">Monomer.</text>
</comment>
<dbReference type="Pfam" id="PF08264">
    <property type="entry name" value="Anticodon_1"/>
    <property type="match status" value="1"/>
</dbReference>
<sequence length="929" mass="104455">MNYKDTLNLPKNSFPMKGNLAKREPEIQAHWDAIKLYESILAESEGRELFVLHDGPPYANGDIHVGTAYNKMLKDIIVKYKTMRGFRCPYVPGWDCHGQPIEHQVTKQLGSGVDISKVELRKKCRDYAMDFVFRQADQFKRLGVLGNFENPYLTLEPEYEATNIEVFAELYLKGLIFRGRKPIHWCPTCVTALAEAEIEYEDEESHSIFVRLALSDEFAPLSGHGLPVSLLIWTTTPWTLPANVAVALSPHFPYVGVNTGTEILVMAEQLVDRVASELAIENYTVSETFSASEIEGLKCRHPMADRDSAIVLAAYVTLEQGSGCVHIAPGHGQEDYLTGLEYNLPSPMPVDDTGRFTAEAGQFAGMSVTDANPEIIKDLFRRGLLLSSSKITHQYPHCWRCKQPVIFRATPQWFVSLDEEVDGRSLRQASMDALQEVKWIPDWTINRIGSMVENRPDWCISRQRSWGVPIPVVYCKKCGKELLNAETFEAIRNLVASMGADAWFTKAPSEFLPADLACPACAGVDFEKESDILDVWFESGVSSFAVLRARDNLRWPADLYVEGSDQHRGWFQSSLLLSVSCNGKSPYGAVMTHGFTVDKDGRKMSKSIGNTIDPREVCNRSGADILRLWTASTDYSTDIPVSDEILARITESYRRIRNTLRFLLGNCCDFDPAVDSVDIKEMEEIDRWMLSRFQGLIARVTTAMDKWLLHQAIHALQLFCTVDLSSLYLDILKDRLYTYPRESKGRRSAQTAMHEICGKLLAMVAPVLAHTAEEAMLSMPENTWPARSIHLAAWPERDDSFVDEALERKWDGLLTVREHVYRKIEEARQAGMIGTGLEAGVLIYAGGEQLELLIGVERQLPELLIVSAVNVCDIASLERGQDAHGEIEIVVMRAPGKKCQRCWNYSPTVGAFNSEPDICERCVLALERQ</sequence>
<evidence type="ECO:0000256" key="9">
    <source>
        <dbReference type="ARBA" id="ARBA00048359"/>
    </source>
</evidence>
<evidence type="ECO:0000256" key="2">
    <source>
        <dbReference type="ARBA" id="ARBA00022490"/>
    </source>
</evidence>
<dbReference type="Gene3D" id="3.90.740.10">
    <property type="entry name" value="Valyl/Leucyl/Isoleucyl-tRNA synthetase, editing domain"/>
    <property type="match status" value="1"/>
</dbReference>
<evidence type="ECO:0000256" key="4">
    <source>
        <dbReference type="ARBA" id="ARBA00022741"/>
    </source>
</evidence>
<comment type="caution">
    <text evidence="14">The sequence shown here is derived from an EMBL/GenBank/DDBJ whole genome shotgun (WGS) entry which is preliminary data.</text>
</comment>
<dbReference type="EC" id="6.1.1.5" evidence="10"/>
<dbReference type="InterPro" id="IPR023585">
    <property type="entry name" value="Ile-tRNA-ligase_type1"/>
</dbReference>
<feature type="domain" description="Zinc finger FPG/IleRS-type" evidence="12">
    <location>
        <begin position="896"/>
        <end position="923"/>
    </location>
</feature>
<keyword evidence="10" id="KW-0862">Zinc</keyword>
<reference evidence="14 15" key="1">
    <citation type="journal article" date="2017" name="ISME J.">
        <title>Potential for microbial H2 and metal transformations associated with novel bacteria and archaea in deep terrestrial subsurface sediments.</title>
        <authorList>
            <person name="Hernsdorf A.W."/>
            <person name="Amano Y."/>
            <person name="Miyakawa K."/>
            <person name="Ise K."/>
            <person name="Suzuki Y."/>
            <person name="Anantharaman K."/>
            <person name="Probst A."/>
            <person name="Burstein D."/>
            <person name="Thomas B.C."/>
            <person name="Banfield J.F."/>
        </authorList>
    </citation>
    <scope>NUCLEOTIDE SEQUENCE [LARGE SCALE GENOMIC DNA]</scope>
    <source>
        <strain evidence="14">HGW-Actinobacteria-3</strain>
    </source>
</reference>
<dbReference type="InterPro" id="IPR009080">
    <property type="entry name" value="tRNAsynth_Ia_anticodon-bd"/>
</dbReference>
<evidence type="ECO:0000259" key="11">
    <source>
        <dbReference type="Pfam" id="PF00133"/>
    </source>
</evidence>
<comment type="function">
    <text evidence="8 10">Catalyzes the attachment of isoleucine to tRNA(Ile). As IleRS can inadvertently accommodate and process structurally similar amino acids such as valine, to avoid such errors it has two additional distinct tRNA(Ile)-dependent editing activities. One activity is designated as 'pretransfer' editing and involves the hydrolysis of activated Val-AMP. The other activity is designated 'posttransfer' editing and involves deacylation of mischarged Val-tRNA(Ile).</text>
</comment>
<comment type="domain">
    <text evidence="10">IleRS has two distinct active sites: one for aminoacylation and one for editing. The misactivated valine is translocated from the active site to the editing site, which sterically excludes the correctly activated isoleucine. The single editing site contains two valyl binding pockets, one specific for each substrate (Val-AMP or Val-tRNA(Ile)).</text>
</comment>
<comment type="similarity">
    <text evidence="1 10">Belongs to the class-I aminoacyl-tRNA synthetase family. IleS type 1 subfamily.</text>
</comment>
<dbReference type="EMBL" id="PHEX01000025">
    <property type="protein sequence ID" value="PKQ28249.1"/>
    <property type="molecule type" value="Genomic_DNA"/>
</dbReference>
<dbReference type="InterPro" id="IPR014729">
    <property type="entry name" value="Rossmann-like_a/b/a_fold"/>
</dbReference>
<feature type="binding site" evidence="10">
    <location>
        <position position="562"/>
    </location>
    <ligand>
        <name>L-isoleucyl-5'-AMP</name>
        <dbReference type="ChEBI" id="CHEBI:178002"/>
    </ligand>
</feature>
<keyword evidence="2 10" id="KW-0963">Cytoplasm</keyword>
<evidence type="ECO:0000256" key="1">
    <source>
        <dbReference type="ARBA" id="ARBA00006887"/>
    </source>
</evidence>
<dbReference type="Proteomes" id="UP000233654">
    <property type="component" value="Unassembled WGS sequence"/>
</dbReference>
<keyword evidence="10" id="KW-0479">Metal-binding</keyword>
<evidence type="ECO:0000256" key="5">
    <source>
        <dbReference type="ARBA" id="ARBA00022840"/>
    </source>
</evidence>
<dbReference type="InterPro" id="IPR002300">
    <property type="entry name" value="aa-tRNA-synth_Ia"/>
</dbReference>
<feature type="short sequence motif" description="'HIGH' region" evidence="10">
    <location>
        <begin position="57"/>
        <end position="67"/>
    </location>
</feature>
<comment type="subcellular location">
    <subcellularLocation>
        <location evidence="10">Cytoplasm</location>
    </subcellularLocation>
</comment>
<keyword evidence="6 10" id="KW-0648">Protein biosynthesis</keyword>
<dbReference type="InterPro" id="IPR013155">
    <property type="entry name" value="M/V/L/I-tRNA-synth_anticd-bd"/>
</dbReference>
<evidence type="ECO:0000256" key="7">
    <source>
        <dbReference type="ARBA" id="ARBA00023146"/>
    </source>
</evidence>
<evidence type="ECO:0000259" key="13">
    <source>
        <dbReference type="Pfam" id="PF08264"/>
    </source>
</evidence>
<evidence type="ECO:0000313" key="15">
    <source>
        <dbReference type="Proteomes" id="UP000233654"/>
    </source>
</evidence>
<keyword evidence="7 10" id="KW-0030">Aminoacyl-tRNA synthetase</keyword>
<feature type="domain" description="Methionyl/Valyl/Leucyl/Isoleucyl-tRNA synthetase anticodon-binding" evidence="13">
    <location>
        <begin position="686"/>
        <end position="841"/>
    </location>
</feature>
<protein>
    <recommendedName>
        <fullName evidence="10">Isoleucine--tRNA ligase</fullName>
        <ecNumber evidence="10">6.1.1.5</ecNumber>
    </recommendedName>
    <alternativeName>
        <fullName evidence="10">Isoleucyl-tRNA synthetase</fullName>
        <shortName evidence="10">IleRS</shortName>
    </alternativeName>
</protein>
<dbReference type="FunFam" id="3.40.50.620:FF:000152">
    <property type="entry name" value="Isoleucine--tRNA ligase"/>
    <property type="match status" value="1"/>
</dbReference>
<feature type="binding site" evidence="10">
    <location>
        <position position="919"/>
    </location>
    <ligand>
        <name>Zn(2+)</name>
        <dbReference type="ChEBI" id="CHEBI:29105"/>
    </ligand>
</feature>
<dbReference type="GO" id="GO:0006428">
    <property type="term" value="P:isoleucyl-tRNA aminoacylation"/>
    <property type="evidence" value="ECO:0007669"/>
    <property type="project" value="UniProtKB-UniRule"/>
</dbReference>
<comment type="cofactor">
    <cofactor evidence="10">
        <name>Zn(2+)</name>
        <dbReference type="ChEBI" id="CHEBI:29105"/>
    </cofactor>
    <text evidence="10">Binds 1 zinc ion per subunit.</text>
</comment>
<feature type="binding site" evidence="10">
    <location>
        <position position="922"/>
    </location>
    <ligand>
        <name>Zn(2+)</name>
        <dbReference type="ChEBI" id="CHEBI:29105"/>
    </ligand>
</feature>
<dbReference type="PANTHER" id="PTHR42765:SF1">
    <property type="entry name" value="ISOLEUCINE--TRNA LIGASE, MITOCHONDRIAL"/>
    <property type="match status" value="1"/>
</dbReference>
<dbReference type="SUPFAM" id="SSF52374">
    <property type="entry name" value="Nucleotidylyl transferase"/>
    <property type="match status" value="1"/>
</dbReference>
<dbReference type="HAMAP" id="MF_02002">
    <property type="entry name" value="Ile_tRNA_synth_type1"/>
    <property type="match status" value="1"/>
</dbReference>
<dbReference type="Pfam" id="PF00133">
    <property type="entry name" value="tRNA-synt_1"/>
    <property type="match status" value="1"/>
</dbReference>
<evidence type="ECO:0000313" key="14">
    <source>
        <dbReference type="EMBL" id="PKQ28249.1"/>
    </source>
</evidence>
<dbReference type="InterPro" id="IPR050081">
    <property type="entry name" value="Ile-tRNA_ligase"/>
</dbReference>
<dbReference type="CDD" id="cd07960">
    <property type="entry name" value="Anticodon_Ia_Ile_BEm"/>
    <property type="match status" value="1"/>
</dbReference>
<dbReference type="InterPro" id="IPR033708">
    <property type="entry name" value="Anticodon_Ile_BEm"/>
</dbReference>
<dbReference type="PANTHER" id="PTHR42765">
    <property type="entry name" value="SOLEUCYL-TRNA SYNTHETASE"/>
    <property type="match status" value="1"/>
</dbReference>
<name>A0A2N3G698_9ACTN</name>
<dbReference type="Gene3D" id="1.10.10.830">
    <property type="entry name" value="Ile-tRNA synthetase CP2 domain-like"/>
    <property type="match status" value="1"/>
</dbReference>
<dbReference type="InterPro" id="IPR010663">
    <property type="entry name" value="Znf_FPG/IleRS"/>
</dbReference>
<evidence type="ECO:0000256" key="8">
    <source>
        <dbReference type="ARBA" id="ARBA00025217"/>
    </source>
</evidence>
<dbReference type="SUPFAM" id="SSF47323">
    <property type="entry name" value="Anticodon-binding domain of a subclass of class I aminoacyl-tRNA synthetases"/>
    <property type="match status" value="1"/>
</dbReference>
<keyword evidence="5 10" id="KW-0067">ATP-binding</keyword>
<proteinExistence type="inferred from homology"/>
<organism evidence="14 15">
    <name type="scientific">Candidatus Anoxymicrobium japonicum</name>
    <dbReference type="NCBI Taxonomy" id="2013648"/>
    <lineage>
        <taxon>Bacteria</taxon>
        <taxon>Bacillati</taxon>
        <taxon>Actinomycetota</taxon>
        <taxon>Candidatus Geothermincolia</taxon>
        <taxon>Candidatus Geothermincolales</taxon>
        <taxon>Candidatus Anoxymicrobiaceae</taxon>
        <taxon>Candidatus Anoxymicrobium</taxon>
    </lineage>
</organism>
<comment type="catalytic activity">
    <reaction evidence="9 10">
        <text>tRNA(Ile) + L-isoleucine + ATP = L-isoleucyl-tRNA(Ile) + AMP + diphosphate</text>
        <dbReference type="Rhea" id="RHEA:11060"/>
        <dbReference type="Rhea" id="RHEA-COMP:9666"/>
        <dbReference type="Rhea" id="RHEA-COMP:9695"/>
        <dbReference type="ChEBI" id="CHEBI:30616"/>
        <dbReference type="ChEBI" id="CHEBI:33019"/>
        <dbReference type="ChEBI" id="CHEBI:58045"/>
        <dbReference type="ChEBI" id="CHEBI:78442"/>
        <dbReference type="ChEBI" id="CHEBI:78528"/>
        <dbReference type="ChEBI" id="CHEBI:456215"/>
        <dbReference type="EC" id="6.1.1.5"/>
    </reaction>
</comment>
<dbReference type="Gene3D" id="1.10.730.20">
    <property type="match status" value="1"/>
</dbReference>
<dbReference type="InterPro" id="IPR009008">
    <property type="entry name" value="Val/Leu/Ile-tRNA-synth_edit"/>
</dbReference>
<feature type="short sequence motif" description="'KMSKS' region" evidence="10">
    <location>
        <begin position="603"/>
        <end position="607"/>
    </location>
</feature>
<evidence type="ECO:0000256" key="3">
    <source>
        <dbReference type="ARBA" id="ARBA00022598"/>
    </source>
</evidence>
<dbReference type="PRINTS" id="PR00984">
    <property type="entry name" value="TRNASYNTHILE"/>
</dbReference>
<dbReference type="GO" id="GO:0000049">
    <property type="term" value="F:tRNA binding"/>
    <property type="evidence" value="ECO:0007669"/>
    <property type="project" value="InterPro"/>
</dbReference>
<dbReference type="GO" id="GO:0002161">
    <property type="term" value="F:aminoacyl-tRNA deacylase activity"/>
    <property type="evidence" value="ECO:0007669"/>
    <property type="project" value="InterPro"/>
</dbReference>